<dbReference type="RefSeq" id="WP_044351841.1">
    <property type="nucleotide sequence ID" value="NZ_AZAC01000056.1"/>
</dbReference>
<gene>
    <name evidence="2" type="ORF">X474_23555</name>
</gene>
<feature type="domain" description="Glycosyl transferase family 1" evidence="1">
    <location>
        <begin position="203"/>
        <end position="344"/>
    </location>
</feature>
<name>A0A0D2G9L1_9BACT</name>
<dbReference type="GO" id="GO:0016757">
    <property type="term" value="F:glycosyltransferase activity"/>
    <property type="evidence" value="ECO:0007669"/>
    <property type="project" value="InterPro"/>
</dbReference>
<dbReference type="PANTHER" id="PTHR12526">
    <property type="entry name" value="GLYCOSYLTRANSFERASE"/>
    <property type="match status" value="1"/>
</dbReference>
<proteinExistence type="predicted"/>
<dbReference type="Pfam" id="PF00534">
    <property type="entry name" value="Glycos_transf_1"/>
    <property type="match status" value="1"/>
</dbReference>
<dbReference type="OrthoDB" id="9790710at2"/>
<dbReference type="STRING" id="1429043.X474_23555"/>
<dbReference type="EMBL" id="AZAC01000056">
    <property type="protein sequence ID" value="KIX11507.1"/>
    <property type="molecule type" value="Genomic_DNA"/>
</dbReference>
<comment type="caution">
    <text evidence="2">The sequence shown here is derived from an EMBL/GenBank/DDBJ whole genome shotgun (WGS) entry which is preliminary data.</text>
</comment>
<dbReference type="InterPro" id="IPR001296">
    <property type="entry name" value="Glyco_trans_1"/>
</dbReference>
<sequence>MNALGFINAFDELADPDQRLGRKVANYGLTAALLEYSSARKLFFFLPFARALKPFQDGYGKWLDLPHLKDRLVLLHAQALPGALERVDFTALHAAELDRYFPELCHLRNRWAKKPFPVTCTPHTLNYWSTQVRNLYKVLPGVQKCDAVMCTSRAAQKYLELCFKASSENLSDLGLKQAGYNGQLKITPLGVRASDFGEQDMAQARKILGLPAEGLGILCLGRLTPSDKYDLMPILGAISLLAERFNLFLVLAGAAKGPYAKELKQTAHEMGIGNRLFLYENFDSAVKPSLYSASNIFISPADNFQETFGLTLLEAMASEVPVLASDFSGYRDLIVPGETGFLIPTIGPSDYGPLDAVWPIQAEHIASLQSAARTALDLDDLLEKITLLAKSPDLCRQLGENGRKRVIKEFDWRVVVKKMEDVWQELFRQAQDIKLNPIPGNVLGAGQGELFGHFTGKTLPQQQPIVVGPLARPFAMGKWHKSPHPDLAQVLDNKYLQYLLEIIGQAPDGLSFTEIQKQLKTSWPGYQLEHLILHGLKMGIFSLAR</sequence>
<dbReference type="InParanoid" id="A0A0D2G9L1"/>
<reference evidence="2 3" key="1">
    <citation type="submission" date="2013-11" db="EMBL/GenBank/DDBJ databases">
        <title>Metagenomic analysis of a methanogenic consortium involved in long chain n-alkane degradation.</title>
        <authorList>
            <person name="Davidova I.A."/>
            <person name="Callaghan A.V."/>
            <person name="Wawrik B."/>
            <person name="Pruitt S."/>
            <person name="Marks C."/>
            <person name="Duncan K.E."/>
            <person name="Suflita J.M."/>
        </authorList>
    </citation>
    <scope>NUCLEOTIDE SEQUENCE [LARGE SCALE GENOMIC DNA]</scope>
    <source>
        <strain evidence="2 3">SPR</strain>
    </source>
</reference>
<organism evidence="2 3">
    <name type="scientific">Dethiosulfatarculus sandiegensis</name>
    <dbReference type="NCBI Taxonomy" id="1429043"/>
    <lineage>
        <taxon>Bacteria</taxon>
        <taxon>Pseudomonadati</taxon>
        <taxon>Thermodesulfobacteriota</taxon>
        <taxon>Desulfarculia</taxon>
        <taxon>Desulfarculales</taxon>
        <taxon>Desulfarculaceae</taxon>
        <taxon>Dethiosulfatarculus</taxon>
    </lineage>
</organism>
<evidence type="ECO:0000313" key="3">
    <source>
        <dbReference type="Proteomes" id="UP000032233"/>
    </source>
</evidence>
<accession>A0A0D2G9L1</accession>
<dbReference type="Gene3D" id="3.40.50.2000">
    <property type="entry name" value="Glycogen Phosphorylase B"/>
    <property type="match status" value="4"/>
</dbReference>
<dbReference type="SUPFAM" id="SSF53756">
    <property type="entry name" value="UDP-Glycosyltransferase/glycogen phosphorylase"/>
    <property type="match status" value="1"/>
</dbReference>
<protein>
    <recommendedName>
        <fullName evidence="1">Glycosyl transferase family 1 domain-containing protein</fullName>
    </recommendedName>
</protein>
<dbReference type="AlphaFoldDB" id="A0A0D2G9L1"/>
<keyword evidence="3" id="KW-1185">Reference proteome</keyword>
<evidence type="ECO:0000313" key="2">
    <source>
        <dbReference type="EMBL" id="KIX11507.1"/>
    </source>
</evidence>
<dbReference type="Proteomes" id="UP000032233">
    <property type="component" value="Unassembled WGS sequence"/>
</dbReference>
<dbReference type="CDD" id="cd03801">
    <property type="entry name" value="GT4_PimA-like"/>
    <property type="match status" value="1"/>
</dbReference>
<evidence type="ECO:0000259" key="1">
    <source>
        <dbReference type="Pfam" id="PF00534"/>
    </source>
</evidence>